<reference evidence="6 7" key="1">
    <citation type="submission" date="2020-08" db="EMBL/GenBank/DDBJ databases">
        <title>Genomic Encyclopedia of Type Strains, Phase IV (KMG-IV): sequencing the most valuable type-strain genomes for metagenomic binning, comparative biology and taxonomic classification.</title>
        <authorList>
            <person name="Goeker M."/>
        </authorList>
    </citation>
    <scope>NUCLEOTIDE SEQUENCE [LARGE SCALE GENOMIC DNA]</scope>
    <source>
        <strain evidence="6 7">DSM 29007</strain>
    </source>
</reference>
<evidence type="ECO:0000313" key="6">
    <source>
        <dbReference type="EMBL" id="MBB6073168.1"/>
    </source>
</evidence>
<dbReference type="InterPro" id="IPR005467">
    <property type="entry name" value="His_kinase_dom"/>
</dbReference>
<sequence>MTREEAFDALNSSSMHERLKGARHLRHTAQRDDFPKLTAALSVESVVWVRRALEQALETAGVKTAPNAISSRIWDDVEPEDEAYARAVEDTTRRLVHELQPIVGILRLHATLEVPDFGNSRTYSALFRLADTIEAVSVLAKVARVPQAREFDLADLIRSVSESEAFSAQAAVEFAGIAPLMAVSDPTILSIVIANGIRNAIEATLAGGRSHLPVVVNWGSTPKEYWFSIIDHGVGLPLSAGRVYEIGTTTKSEHLGMGLAICYRAARTLGGEIVLNRREEVGAAFHFRWPRPFTER</sequence>
<feature type="domain" description="Histidine kinase" evidence="5">
    <location>
        <begin position="94"/>
        <end position="293"/>
    </location>
</feature>
<evidence type="ECO:0000256" key="4">
    <source>
        <dbReference type="ARBA" id="ARBA00022777"/>
    </source>
</evidence>
<evidence type="ECO:0000313" key="7">
    <source>
        <dbReference type="Proteomes" id="UP000582837"/>
    </source>
</evidence>
<name>A0A841H5B7_9BACT</name>
<protein>
    <recommendedName>
        <fullName evidence="2">histidine kinase</fullName>
        <ecNumber evidence="2">2.7.13.3</ecNumber>
    </recommendedName>
</protein>
<dbReference type="GO" id="GO:0007234">
    <property type="term" value="P:osmosensory signaling via phosphorelay pathway"/>
    <property type="evidence" value="ECO:0007669"/>
    <property type="project" value="TreeGrafter"/>
</dbReference>
<dbReference type="InterPro" id="IPR003594">
    <property type="entry name" value="HATPase_dom"/>
</dbReference>
<dbReference type="EC" id="2.7.13.3" evidence="2"/>
<dbReference type="EMBL" id="JACHIA010000021">
    <property type="protein sequence ID" value="MBB6073168.1"/>
    <property type="molecule type" value="Genomic_DNA"/>
</dbReference>
<dbReference type="PROSITE" id="PS50109">
    <property type="entry name" value="HIS_KIN"/>
    <property type="match status" value="1"/>
</dbReference>
<keyword evidence="3" id="KW-0808">Transferase</keyword>
<dbReference type="PANTHER" id="PTHR42878">
    <property type="entry name" value="TWO-COMPONENT HISTIDINE KINASE"/>
    <property type="match status" value="1"/>
</dbReference>
<dbReference type="RefSeq" id="WP_170035063.1">
    <property type="nucleotide sequence ID" value="NZ_JABDTL010000001.1"/>
</dbReference>
<keyword evidence="7" id="KW-1185">Reference proteome</keyword>
<comment type="catalytic activity">
    <reaction evidence="1">
        <text>ATP + protein L-histidine = ADP + protein N-phospho-L-histidine.</text>
        <dbReference type="EC" id="2.7.13.3"/>
    </reaction>
</comment>
<evidence type="ECO:0000259" key="5">
    <source>
        <dbReference type="PROSITE" id="PS50109"/>
    </source>
</evidence>
<dbReference type="GO" id="GO:0000156">
    <property type="term" value="F:phosphorelay response regulator activity"/>
    <property type="evidence" value="ECO:0007669"/>
    <property type="project" value="TreeGrafter"/>
</dbReference>
<dbReference type="InterPro" id="IPR036890">
    <property type="entry name" value="HATPase_C_sf"/>
</dbReference>
<evidence type="ECO:0000256" key="3">
    <source>
        <dbReference type="ARBA" id="ARBA00022679"/>
    </source>
</evidence>
<gene>
    <name evidence="6" type="ORF">HNQ61_004835</name>
</gene>
<proteinExistence type="predicted"/>
<dbReference type="InterPro" id="IPR050351">
    <property type="entry name" value="BphY/WalK/GraS-like"/>
</dbReference>
<comment type="caution">
    <text evidence="6">The sequence shown here is derived from an EMBL/GenBank/DDBJ whole genome shotgun (WGS) entry which is preliminary data.</text>
</comment>
<dbReference type="PANTHER" id="PTHR42878:SF14">
    <property type="entry name" value="OSMOLARITY TWO-COMPONENT SYSTEM PROTEIN SSK1"/>
    <property type="match status" value="1"/>
</dbReference>
<dbReference type="GO" id="GO:0004673">
    <property type="term" value="F:protein histidine kinase activity"/>
    <property type="evidence" value="ECO:0007669"/>
    <property type="project" value="UniProtKB-EC"/>
</dbReference>
<dbReference type="Proteomes" id="UP000582837">
    <property type="component" value="Unassembled WGS sequence"/>
</dbReference>
<dbReference type="Pfam" id="PF02518">
    <property type="entry name" value="HATPase_c"/>
    <property type="match status" value="1"/>
</dbReference>
<accession>A0A841H5B7</accession>
<organism evidence="6 7">
    <name type="scientific">Longimicrobium terrae</name>
    <dbReference type="NCBI Taxonomy" id="1639882"/>
    <lineage>
        <taxon>Bacteria</taxon>
        <taxon>Pseudomonadati</taxon>
        <taxon>Gemmatimonadota</taxon>
        <taxon>Longimicrobiia</taxon>
        <taxon>Longimicrobiales</taxon>
        <taxon>Longimicrobiaceae</taxon>
        <taxon>Longimicrobium</taxon>
    </lineage>
</organism>
<evidence type="ECO:0000256" key="1">
    <source>
        <dbReference type="ARBA" id="ARBA00000085"/>
    </source>
</evidence>
<dbReference type="GO" id="GO:0030295">
    <property type="term" value="F:protein kinase activator activity"/>
    <property type="evidence" value="ECO:0007669"/>
    <property type="project" value="TreeGrafter"/>
</dbReference>
<keyword evidence="4 6" id="KW-0418">Kinase</keyword>
<dbReference type="AlphaFoldDB" id="A0A841H5B7"/>
<dbReference type="SMART" id="SM00387">
    <property type="entry name" value="HATPase_c"/>
    <property type="match status" value="1"/>
</dbReference>
<evidence type="ECO:0000256" key="2">
    <source>
        <dbReference type="ARBA" id="ARBA00012438"/>
    </source>
</evidence>
<dbReference type="Gene3D" id="3.30.565.10">
    <property type="entry name" value="Histidine kinase-like ATPase, C-terminal domain"/>
    <property type="match status" value="1"/>
</dbReference>
<dbReference type="SUPFAM" id="SSF55874">
    <property type="entry name" value="ATPase domain of HSP90 chaperone/DNA topoisomerase II/histidine kinase"/>
    <property type="match status" value="1"/>
</dbReference>